<reference evidence="1" key="1">
    <citation type="submission" date="2021-02" db="EMBL/GenBank/DDBJ databases">
        <authorList>
            <person name="Dougan E. K."/>
            <person name="Rhodes N."/>
            <person name="Thang M."/>
            <person name="Chan C."/>
        </authorList>
    </citation>
    <scope>NUCLEOTIDE SEQUENCE</scope>
</reference>
<evidence type="ECO:0000313" key="3">
    <source>
        <dbReference type="Proteomes" id="UP000654075"/>
    </source>
</evidence>
<gene>
    <name evidence="1" type="ORF">PGLA1383_LOCUS41750</name>
    <name evidence="2" type="ORF">PGLA2088_LOCUS22397</name>
</gene>
<accession>A0A813GPU0</accession>
<protein>
    <recommendedName>
        <fullName evidence="4">C3H1-type domain-containing protein</fullName>
    </recommendedName>
</protein>
<dbReference type="Proteomes" id="UP000626109">
    <property type="component" value="Unassembled WGS sequence"/>
</dbReference>
<dbReference type="OrthoDB" id="364411at2759"/>
<evidence type="ECO:0000313" key="2">
    <source>
        <dbReference type="EMBL" id="CAE8681362.1"/>
    </source>
</evidence>
<proteinExistence type="predicted"/>
<dbReference type="AlphaFoldDB" id="A0A813GPU0"/>
<dbReference type="EMBL" id="CAJNNV010028451">
    <property type="protein sequence ID" value="CAE8624644.1"/>
    <property type="molecule type" value="Genomic_DNA"/>
</dbReference>
<keyword evidence="3" id="KW-1185">Reference proteome</keyword>
<dbReference type="EMBL" id="CAJNNW010025948">
    <property type="protein sequence ID" value="CAE8681362.1"/>
    <property type="molecule type" value="Genomic_DNA"/>
</dbReference>
<evidence type="ECO:0008006" key="4">
    <source>
        <dbReference type="Google" id="ProtNLM"/>
    </source>
</evidence>
<organism evidence="1 3">
    <name type="scientific">Polarella glacialis</name>
    <name type="common">Dinoflagellate</name>
    <dbReference type="NCBI Taxonomy" id="89957"/>
    <lineage>
        <taxon>Eukaryota</taxon>
        <taxon>Sar</taxon>
        <taxon>Alveolata</taxon>
        <taxon>Dinophyceae</taxon>
        <taxon>Suessiales</taxon>
        <taxon>Suessiaceae</taxon>
        <taxon>Polarella</taxon>
    </lineage>
</organism>
<sequence>MQCMVANNTFIHFHVASDEVEGVLRRSRCSPAMLTTPWMEEPTCQAASADTSPVKSCSLEEKFLAHHLGKCKPCGYLYSKVDGCRQGDDCEFCHFCSLDDVKARKYSCKRQARAIKRAAGYVAPLQSRSDSSRFSLHSIPTWHCPGAIPRSAALPRVCL</sequence>
<evidence type="ECO:0000313" key="1">
    <source>
        <dbReference type="EMBL" id="CAE8624644.1"/>
    </source>
</evidence>
<name>A0A813GPU0_POLGL</name>
<dbReference type="Proteomes" id="UP000654075">
    <property type="component" value="Unassembled WGS sequence"/>
</dbReference>
<comment type="caution">
    <text evidence="1">The sequence shown here is derived from an EMBL/GenBank/DDBJ whole genome shotgun (WGS) entry which is preliminary data.</text>
</comment>